<sequence>MTLIVCLKARDCFVIAADSLTSRGQNTLNSATVKLHRVGPNAVVANCGLAMVGGKYWDGILSGFTPSGTGTPLATTSNDLQIFLSGVIGGVPKNNVGACAGGNTFLLAGYDSAASCMGVSKLRRIGDRRVFEERMNYLIPSSCYYVEWLGDTTSIMKYINKKTKCYHADMSQQDAVTFAVNAIRGGITASQAAGKTTIGGDVIQVAIVSDTNVVFSNHSPIPASFYQHLIDTVQNVWKDLKARFHVAGMRIRKGIGRKV</sequence>
<evidence type="ECO:0000313" key="2">
    <source>
        <dbReference type="Proteomes" id="UP001519538"/>
    </source>
</evidence>
<gene>
    <name evidence="1" type="ORF">HNO79_14200</name>
</gene>
<dbReference type="Proteomes" id="UP001519538">
    <property type="component" value="Unassembled WGS sequence"/>
</dbReference>
<dbReference type="EMBL" id="JABLUU010000020">
    <property type="protein sequence ID" value="MBT0676531.1"/>
    <property type="molecule type" value="Genomic_DNA"/>
</dbReference>
<accession>A0ABS5SQM0</accession>
<protein>
    <recommendedName>
        <fullName evidence="3">Peptidase</fullName>
    </recommendedName>
</protein>
<reference evidence="1 2" key="1">
    <citation type="journal article" date="2021" name="Astrobiology">
        <title>Bacterial Cellulose Retains Robustness but Its Synthesis Declines After Exposure to a Mars-Like Environment Simulated Outside the International Space Station.</title>
        <authorList>
            <person name="Orlovska I."/>
            <person name="Podolich O."/>
            <person name="Kukharenko O."/>
            <person name="Zaets I."/>
            <person name="Reva O."/>
            <person name="Khirunenko L."/>
            <person name="Zmejkoski D."/>
            <person name="Rogalsky S."/>
            <person name="Barh D."/>
            <person name="Tiwari S."/>
            <person name="Kumavath R."/>
            <person name="Goes-Neto A."/>
            <person name="Azevedo V."/>
            <person name="Brenig B."/>
            <person name="Ghosh P."/>
            <person name="de Vera J.P."/>
            <person name="Kozyrovska N."/>
        </authorList>
    </citation>
    <scope>NUCLEOTIDE SEQUENCE [LARGE SCALE GENOMIC DNA]</scope>
    <source>
        <strain evidence="1 2">IMBG 311</strain>
    </source>
</reference>
<dbReference type="InterPro" id="IPR001353">
    <property type="entry name" value="Proteasome_sua/b"/>
</dbReference>
<dbReference type="RefSeq" id="WP_214165628.1">
    <property type="nucleotide sequence ID" value="NZ_JABLUU010000020.1"/>
</dbReference>
<dbReference type="Gene3D" id="3.60.20.10">
    <property type="entry name" value="Glutamine Phosphoribosylpyrophosphate, subunit 1, domain 1"/>
    <property type="match status" value="1"/>
</dbReference>
<evidence type="ECO:0008006" key="3">
    <source>
        <dbReference type="Google" id="ProtNLM"/>
    </source>
</evidence>
<name>A0ABS5SQM0_9PROT</name>
<dbReference type="Pfam" id="PF00227">
    <property type="entry name" value="Proteasome"/>
    <property type="match status" value="1"/>
</dbReference>
<dbReference type="SUPFAM" id="SSF56235">
    <property type="entry name" value="N-terminal nucleophile aminohydrolases (Ntn hydrolases)"/>
    <property type="match status" value="1"/>
</dbReference>
<organism evidence="1 2">
    <name type="scientific">Komagataeibacter oboediens</name>
    <dbReference type="NCBI Taxonomy" id="65958"/>
    <lineage>
        <taxon>Bacteria</taxon>
        <taxon>Pseudomonadati</taxon>
        <taxon>Pseudomonadota</taxon>
        <taxon>Alphaproteobacteria</taxon>
        <taxon>Acetobacterales</taxon>
        <taxon>Acetobacteraceae</taxon>
        <taxon>Komagataeibacter</taxon>
    </lineage>
</organism>
<keyword evidence="2" id="KW-1185">Reference proteome</keyword>
<comment type="caution">
    <text evidence="1">The sequence shown here is derived from an EMBL/GenBank/DDBJ whole genome shotgun (WGS) entry which is preliminary data.</text>
</comment>
<proteinExistence type="predicted"/>
<evidence type="ECO:0000313" key="1">
    <source>
        <dbReference type="EMBL" id="MBT0676531.1"/>
    </source>
</evidence>
<dbReference type="InterPro" id="IPR029055">
    <property type="entry name" value="Ntn_hydrolases_N"/>
</dbReference>
<dbReference type="GeneID" id="79188900"/>